<dbReference type="OMA" id="EVGNPRM"/>
<dbReference type="Proteomes" id="UP000188268">
    <property type="component" value="Unassembled WGS sequence"/>
</dbReference>
<dbReference type="GO" id="GO:0000466">
    <property type="term" value="P:maturation of 5.8S rRNA from tricistronic rRNA transcript (SSU-rRNA, 5.8S rRNA, LSU-rRNA)"/>
    <property type="evidence" value="ECO:0007669"/>
    <property type="project" value="TreeGrafter"/>
</dbReference>
<evidence type="ECO:0000313" key="5">
    <source>
        <dbReference type="Proteomes" id="UP000188268"/>
    </source>
</evidence>
<dbReference type="GO" id="GO:0000463">
    <property type="term" value="P:maturation of LSU-rRNA from tricistronic rRNA transcript (SSU-rRNA, 5.8S rRNA, LSU-rRNA)"/>
    <property type="evidence" value="ECO:0007669"/>
    <property type="project" value="TreeGrafter"/>
</dbReference>
<evidence type="ECO:0000259" key="3">
    <source>
        <dbReference type="Pfam" id="PF16201"/>
    </source>
</evidence>
<dbReference type="Pfam" id="PF11707">
    <property type="entry name" value="Npa1"/>
    <property type="match status" value="1"/>
</dbReference>
<gene>
    <name evidence="4" type="ORF">CCACVL1_25699</name>
</gene>
<evidence type="ECO:0008006" key="6">
    <source>
        <dbReference type="Google" id="ProtNLM"/>
    </source>
</evidence>
<feature type="region of interest" description="Disordered" evidence="1">
    <location>
        <begin position="516"/>
        <end position="540"/>
    </location>
</feature>
<dbReference type="InterPro" id="IPR021714">
    <property type="entry name" value="URB1_N"/>
</dbReference>
<accession>A0A1R3GHU5</accession>
<dbReference type="InterPro" id="IPR032436">
    <property type="entry name" value="URB1_C"/>
</dbReference>
<feature type="domain" description="URB1 N-terminal" evidence="2">
    <location>
        <begin position="79"/>
        <end position="381"/>
    </location>
</feature>
<dbReference type="InterPro" id="IPR039844">
    <property type="entry name" value="URB1"/>
</dbReference>
<dbReference type="PANTHER" id="PTHR13500">
    <property type="entry name" value="NUCLEOLAR PRERIBOSOMAL-ASSOCIATED PROTEIN 1"/>
    <property type="match status" value="1"/>
</dbReference>
<evidence type="ECO:0000256" key="1">
    <source>
        <dbReference type="SAM" id="MobiDB-lite"/>
    </source>
</evidence>
<evidence type="ECO:0000259" key="2">
    <source>
        <dbReference type="Pfam" id="PF11707"/>
    </source>
</evidence>
<protein>
    <recommendedName>
        <fullName evidence="6">Nucleolar pre-ribosomal-associated protein 1 C-terminal domain-containing protein</fullName>
    </recommendedName>
</protein>
<feature type="region of interest" description="Disordered" evidence="1">
    <location>
        <begin position="1"/>
        <end position="20"/>
    </location>
</feature>
<dbReference type="STRING" id="210143.A0A1R3GHU5"/>
<evidence type="ECO:0000313" key="4">
    <source>
        <dbReference type="EMBL" id="OMO57685.1"/>
    </source>
</evidence>
<organism evidence="4 5">
    <name type="scientific">Corchorus capsularis</name>
    <name type="common">Jute</name>
    <dbReference type="NCBI Taxonomy" id="210143"/>
    <lineage>
        <taxon>Eukaryota</taxon>
        <taxon>Viridiplantae</taxon>
        <taxon>Streptophyta</taxon>
        <taxon>Embryophyta</taxon>
        <taxon>Tracheophyta</taxon>
        <taxon>Spermatophyta</taxon>
        <taxon>Magnoliopsida</taxon>
        <taxon>eudicotyledons</taxon>
        <taxon>Gunneridae</taxon>
        <taxon>Pentapetalae</taxon>
        <taxon>rosids</taxon>
        <taxon>malvids</taxon>
        <taxon>Malvales</taxon>
        <taxon>Malvaceae</taxon>
        <taxon>Grewioideae</taxon>
        <taxon>Apeibeae</taxon>
        <taxon>Corchorus</taxon>
    </lineage>
</organism>
<dbReference type="Gramene" id="OMO57685">
    <property type="protein sequence ID" value="OMO57685"/>
    <property type="gene ID" value="CCACVL1_25699"/>
</dbReference>
<dbReference type="PANTHER" id="PTHR13500:SF0">
    <property type="entry name" value="NUCLEOLAR PRE-RIBOSOMAL-ASSOCIATED PROTEIN 1"/>
    <property type="match status" value="1"/>
</dbReference>
<dbReference type="GO" id="GO:0005730">
    <property type="term" value="C:nucleolus"/>
    <property type="evidence" value="ECO:0007669"/>
    <property type="project" value="TreeGrafter"/>
</dbReference>
<dbReference type="EMBL" id="AWWV01014315">
    <property type="protein sequence ID" value="OMO57685.1"/>
    <property type="molecule type" value="Genomic_DNA"/>
</dbReference>
<feature type="domain" description="URB1 C-terminal" evidence="3">
    <location>
        <begin position="1972"/>
        <end position="2162"/>
    </location>
</feature>
<sequence length="2552" mass="287053">MEGDHDIESEFEGDEEEGVPKTTVFETSLEAKLKELLDKINSIEIKLFSAATKEFVKLLKTDAGAELLHLYVQTSPSSSELLQAWKLRQGKPGMSYILSLISAILSHPEGRRYNDKLGMSRVLDKLARLIVDEKLEDVYKELNSKDGKRQNAALLLMGSLVRRGSGVASEVAKKFDFKLQGFSRLSEFKKGKLIDKKKHSTRKSFVGFAMSFLEMGKPGLLRWVLQQREMYSGVLRGLGNDDDETVVYILSTLRDRVLTEESLVPPGLRSALFGSVTLEQLVNISGRENSGIAAELAYRVLLIVCTDPSNGLMPDLERQPNPLKGNPKRLLGVMKKLKATEIGYHKDLLLAIVRGRPSLAAAYMDEFPYSVEDHASSTWFSTVSLAASLISSVAMGNPFGFLDNESHDPLSFDSIDVQNIVNCICPRPLSRSVVTKGLLHSDVLVKHRALRLLLEALKLLDSFISSLNHISRVRNQMVQSCELLKQHIQNEVRTLLPDTQVLLTLLSSLGTNSRTLKSSAKRKPGLEKFPDNSSSKKLKAGVSEDSDIIIGGISSVPDIGLPEDHDVVADAHETDELAGERDFLNVISEIWGLDLHSSSLMELKDVEMYFYSKLFDALKIYLRAVPTVLEGSFDFFMNLVNSPLALPIDLQHSLLSLLTEYIGWSPGNEKSKRTPLLMYKHLQTFINLLTLSPNNDIKNQAYNLARAAMLSTGAFDRNPYEIGAWLLFLPGYSGKSSSIEVQEAGVLQSLSQVVVSFLGDAISTIGNNLFKHWDTVRRYMSLKKGFKGSWINGSIVTEAATHVLQVDAGLLSDLIQSVLSEGLGGCCSMVYDSGEFLCEWRPFKSLLYFLQSAVYQPPSNLLSIDKNAIPDDSPFANTLKEVKKIIRNEHHGELTGMVKAFYSAMLCATPEDILMNFPSVMTISMKLGVAVPLLSSVIFSEQDFLVGVSNLWPEVFFPGLEMALLKIHQKHMDDDGGMTSNINFVTPESAVTAFSLFLKQVPFHVLFPATIDALYLSKPSKIQDLILAKSSGWASDCPISGLRLVLFWFYHVQLIYRNKQLTELKQLLDICLILVKNMFSHMLALKPDFEGSMNSGVPLLAETIKEVAESILCHPEVMPSLTCPLSCNKEVTTEISGDGLEGILSLFGQRVINCDHHVLDLLTATLDCCMSLAKSHYCVIEDGARRKIRRAFSSLVQRLFLDLRDKFDACSGGGDLHPLLSSFCAIHYLIRFISPFDLLELVHSLFSRIDLNIQTIENSQILPALKVCFSLTAGAFEVLSIYLQQPLIKRTPFDVLWEVEEKNLDVNILEGIYVKVCNFACNLKLDFADTCLLRAINAIYRQKNMQHGELHPSRAALSRVIMGTPVEMVSHCIYRTSIAKAKLLHLLIEMSPLHLSIFGKLFLSVLDKDPSEGILVSGHSLSYQDFMMLLPAALSLLNSAFLKFGRHFYRHFKSIPTLYSRILLNGLVHWKSFVFGDIFQEEYSEFLPASAEGLFNLVDESLLAKATHMLSYYFLLSGDTLISKTRLELFSSVFKRSDTHEELLDCNVTEIDFNSVNKSMNHINKVVAKLSLCRMLLFPKDDKGLFLPKETDGSLKEISLSRMHFMNALVGAWHGMVKRLPLVSEYSTSIIAKNGDCLCLYRCLEVFILRNILQLTSEMNSYLIHLESIPFVEQLLRSTLLHRFEDSNTLGILRSILELLSEGKFSRLLCLQMLLGHSQFAPMIHSISKSSISGSDSFFRNMSSILRLLVIPHTTSNENDGKDDQEAAEMCIKQLEILKLLRTLLQSGTARCEFESRNDNGINLKELHVLLLSSYGATLSEVDLEIYSLLNEIESIDSSESEYFAEVDYLWGNAATKVRKEHEPERCASSNIMTDTEVVQESRRIKYRENLPVDPKVCAATVLHFPYERTANGIASSLNKLQTDNHKDMIKRYYPASGNMQRYDPVFIMRFSIHSLSAGYIEPVEFAGLGLLAVAFISMSSPDLGMRKLAYEVLSRFKISLERCQKRKDVMRLRLLLTYMQNGIEEPWQRIPSVIALFAAETSLILLDSVHEYNSTLNKFLMDSSRVNMKEIPLFHDFFHSTAVNFKAQRLWILRLAYAGLNLEDDAWLYIKSSVLETLMSFYTSPLSDHESKKLILQIVKKSVQLHKMALYLVEQCSLFSWLSSILSTYSLVFLKYEKGSFFTELVVVVEVVNEVISSKDITQWLQRCALEQLMELASHLYKLLVSGKKLINEHGTFVNHTLQIIISTLELSQKRQINQPHFTLSLEGLFQIYQAVDEHEIRRHSANAEHGLEAILMSAPPVDIFCMNREKLSSFLMWASSTALKSESKKMFQSKESGLYLPVISEKASQKELLTLKLLRWLTASIIHGKLSLYFNEWTAKFSDRSNLKTLQSLLECVANGDGKGNKSSFDCKKVVAGQVFYLQHCLGTNCGALPSVVSALCILLICDDSKFAGSEFMLEFRSSILTLASRICCPPESNPAWRWSFDQPWKDHSTELTDSERIDELHACQKLLVMISNVLWRKSSDFQGLSLQDVENSGVFTWERSIIETE</sequence>
<comment type="caution">
    <text evidence="4">The sequence shown here is derived from an EMBL/GenBank/DDBJ whole genome shotgun (WGS) entry which is preliminary data.</text>
</comment>
<name>A0A1R3GHU5_COCAP</name>
<dbReference type="OrthoDB" id="72892at2759"/>
<keyword evidence="5" id="KW-1185">Reference proteome</keyword>
<dbReference type="Pfam" id="PF16201">
    <property type="entry name" value="NopRA1"/>
    <property type="match status" value="1"/>
</dbReference>
<reference evidence="4 5" key="1">
    <citation type="submission" date="2013-09" db="EMBL/GenBank/DDBJ databases">
        <title>Corchorus capsularis genome sequencing.</title>
        <authorList>
            <person name="Alam M."/>
            <person name="Haque M.S."/>
            <person name="Islam M.S."/>
            <person name="Emdad E.M."/>
            <person name="Islam M.M."/>
            <person name="Ahmed B."/>
            <person name="Halim A."/>
            <person name="Hossen Q.M.M."/>
            <person name="Hossain M.Z."/>
            <person name="Ahmed R."/>
            <person name="Khan M.M."/>
            <person name="Islam R."/>
            <person name="Rashid M.M."/>
            <person name="Khan S.A."/>
            <person name="Rahman M.S."/>
            <person name="Alam M."/>
        </authorList>
    </citation>
    <scope>NUCLEOTIDE SEQUENCE [LARGE SCALE GENOMIC DNA]</scope>
    <source>
        <strain evidence="5">cv. CVL-1</strain>
        <tissue evidence="4">Whole seedling</tissue>
    </source>
</reference>
<proteinExistence type="predicted"/>